<keyword evidence="7 8" id="KW-0464">Manganese</keyword>
<dbReference type="Pfam" id="PF00190">
    <property type="entry name" value="Cupin_1"/>
    <property type="match status" value="1"/>
</dbReference>
<dbReference type="Gene3D" id="2.60.120.10">
    <property type="entry name" value="Jelly Rolls"/>
    <property type="match status" value="1"/>
</dbReference>
<evidence type="ECO:0000256" key="9">
    <source>
        <dbReference type="PIRSR" id="PIRSR601929-2"/>
    </source>
</evidence>
<feature type="binding site" evidence="9">
    <location>
        <position position="4"/>
    </location>
    <ligand>
        <name>Mn(2+)</name>
        <dbReference type="ChEBI" id="CHEBI:29035"/>
    </ligand>
</feature>
<evidence type="ECO:0000256" key="1">
    <source>
        <dbReference type="ARBA" id="ARBA00004271"/>
    </source>
</evidence>
<comment type="similarity">
    <text evidence="2 10">Belongs to the germin family.</text>
</comment>
<keyword evidence="6" id="KW-0325">Glycoprotein</keyword>
<dbReference type="InterPro" id="IPR001929">
    <property type="entry name" value="Germin"/>
</dbReference>
<dbReference type="OrthoDB" id="844513at2759"/>
<dbReference type="Proteomes" id="UP000027138">
    <property type="component" value="Unassembled WGS sequence"/>
</dbReference>
<evidence type="ECO:0000313" key="12">
    <source>
        <dbReference type="EMBL" id="KDP45305.1"/>
    </source>
</evidence>
<dbReference type="STRING" id="180498.A0A067LKT0"/>
<organism evidence="12 13">
    <name type="scientific">Jatropha curcas</name>
    <name type="common">Barbados nut</name>
    <dbReference type="NCBI Taxonomy" id="180498"/>
    <lineage>
        <taxon>Eukaryota</taxon>
        <taxon>Viridiplantae</taxon>
        <taxon>Streptophyta</taxon>
        <taxon>Embryophyta</taxon>
        <taxon>Tracheophyta</taxon>
        <taxon>Spermatophyta</taxon>
        <taxon>Magnoliopsida</taxon>
        <taxon>eudicotyledons</taxon>
        <taxon>Gunneridae</taxon>
        <taxon>Pentapetalae</taxon>
        <taxon>rosids</taxon>
        <taxon>fabids</taxon>
        <taxon>Malpighiales</taxon>
        <taxon>Euphorbiaceae</taxon>
        <taxon>Crotonoideae</taxon>
        <taxon>Jatropheae</taxon>
        <taxon>Jatropha</taxon>
    </lineage>
</organism>
<dbReference type="EMBL" id="KK914232">
    <property type="protein sequence ID" value="KDP45305.1"/>
    <property type="molecule type" value="Genomic_DNA"/>
</dbReference>
<evidence type="ECO:0000259" key="11">
    <source>
        <dbReference type="SMART" id="SM00835"/>
    </source>
</evidence>
<dbReference type="PRINTS" id="PR00325">
    <property type="entry name" value="GERMIN"/>
</dbReference>
<evidence type="ECO:0000256" key="8">
    <source>
        <dbReference type="PIRSR" id="PIRSR601929-1"/>
    </source>
</evidence>
<keyword evidence="13" id="KW-1185">Reference proteome</keyword>
<dbReference type="InterPro" id="IPR011051">
    <property type="entry name" value="RmlC_Cupin_sf"/>
</dbReference>
<evidence type="ECO:0000313" key="13">
    <source>
        <dbReference type="Proteomes" id="UP000027138"/>
    </source>
</evidence>
<evidence type="ECO:0000256" key="10">
    <source>
        <dbReference type="RuleBase" id="RU366015"/>
    </source>
</evidence>
<keyword evidence="3 10" id="KW-0052">Apoplast</keyword>
<feature type="binding site" evidence="8">
    <location>
        <position position="4"/>
    </location>
    <ligand>
        <name>oxalate</name>
        <dbReference type="ChEBI" id="CHEBI:30623"/>
    </ligand>
</feature>
<dbReference type="InterPro" id="IPR006045">
    <property type="entry name" value="Cupin_1"/>
</dbReference>
<sequence>MSAEIITVLEGTIYAGFITSNPDHRLFAKILKPGDVFVFPFGLIHFQMNIGKTPAVALAALNSQNPGVVTSANTIFGAVPAVNPDLLARAFHIDKELVTKLQKDEWVNPSDLNSFDSTSSY</sequence>
<dbReference type="GO" id="GO:0030145">
    <property type="term" value="F:manganese ion binding"/>
    <property type="evidence" value="ECO:0007669"/>
    <property type="project" value="UniProtKB-UniRule"/>
</dbReference>
<dbReference type="GO" id="GO:0048046">
    <property type="term" value="C:apoplast"/>
    <property type="evidence" value="ECO:0007669"/>
    <property type="project" value="UniProtKB-SubCell"/>
</dbReference>
<dbReference type="PANTHER" id="PTHR31238">
    <property type="entry name" value="GERMIN-LIKE PROTEIN SUBFAMILY 3 MEMBER 3"/>
    <property type="match status" value="1"/>
</dbReference>
<feature type="domain" description="Cupin type-1" evidence="11">
    <location>
        <begin position="1"/>
        <end position="99"/>
    </location>
</feature>
<reference evidence="12 13" key="1">
    <citation type="journal article" date="2014" name="PLoS ONE">
        <title>Global Analysis of Gene Expression Profiles in Physic Nut (Jatropha curcas L.) Seedlings Exposed to Salt Stress.</title>
        <authorList>
            <person name="Zhang L."/>
            <person name="Zhang C."/>
            <person name="Wu P."/>
            <person name="Chen Y."/>
            <person name="Li M."/>
            <person name="Jiang H."/>
            <person name="Wu G."/>
        </authorList>
    </citation>
    <scope>NUCLEOTIDE SEQUENCE [LARGE SCALE GENOMIC DNA]</scope>
    <source>
        <strain evidence="13">cv. GZQX0401</strain>
        <tissue evidence="12">Young leaves</tissue>
    </source>
</reference>
<dbReference type="SMART" id="SM00835">
    <property type="entry name" value="Cupin_1"/>
    <property type="match status" value="1"/>
</dbReference>
<dbReference type="InterPro" id="IPR014710">
    <property type="entry name" value="RmlC-like_jellyroll"/>
</dbReference>
<evidence type="ECO:0000256" key="7">
    <source>
        <dbReference type="ARBA" id="ARBA00023211"/>
    </source>
</evidence>
<keyword evidence="5 8" id="KW-0479">Metal-binding</keyword>
<evidence type="ECO:0000256" key="5">
    <source>
        <dbReference type="ARBA" id="ARBA00022723"/>
    </source>
</evidence>
<evidence type="ECO:0000256" key="2">
    <source>
        <dbReference type="ARBA" id="ARBA00007456"/>
    </source>
</evidence>
<evidence type="ECO:0000256" key="4">
    <source>
        <dbReference type="ARBA" id="ARBA00022525"/>
    </source>
</evidence>
<comment type="subcellular location">
    <subcellularLocation>
        <location evidence="1 10">Secreted</location>
        <location evidence="1 10">Extracellular space</location>
        <location evidence="1 10">Apoplast</location>
    </subcellularLocation>
</comment>
<name>A0A067LKT0_JATCU</name>
<evidence type="ECO:0000256" key="3">
    <source>
        <dbReference type="ARBA" id="ARBA00022523"/>
    </source>
</evidence>
<protein>
    <recommendedName>
        <fullName evidence="10">Germin-like protein</fullName>
    </recommendedName>
</protein>
<gene>
    <name evidence="12" type="ORF">JCGZ_09554</name>
</gene>
<dbReference type="SUPFAM" id="SSF51182">
    <property type="entry name" value="RmlC-like cupins"/>
    <property type="match status" value="1"/>
</dbReference>
<evidence type="ECO:0000256" key="6">
    <source>
        <dbReference type="ARBA" id="ARBA00023180"/>
    </source>
</evidence>
<feature type="binding site" evidence="9">
    <location>
        <position position="45"/>
    </location>
    <ligand>
        <name>Mn(2+)</name>
        <dbReference type="ChEBI" id="CHEBI:29035"/>
    </ligand>
</feature>
<proteinExistence type="inferred from homology"/>
<dbReference type="AlphaFoldDB" id="A0A067LKT0"/>
<keyword evidence="4 10" id="KW-0964">Secreted</keyword>
<accession>A0A067LKT0</accession>